<name>A0AAE3KG24_9PSEU</name>
<dbReference type="Gene3D" id="3.30.2170.10">
    <property type="entry name" value="archaeoglobus fulgidus dsm 4304 superfamily"/>
    <property type="match status" value="1"/>
</dbReference>
<evidence type="ECO:0000256" key="2">
    <source>
        <dbReference type="ARBA" id="ARBA00022490"/>
    </source>
</evidence>
<dbReference type="Proteomes" id="UP001206128">
    <property type="component" value="Unassembled WGS sequence"/>
</dbReference>
<gene>
    <name evidence="10" type="primary">nfi</name>
    <name evidence="12" type="ORF">LX83_002375</name>
</gene>
<keyword evidence="8 10" id="KW-0460">Magnesium</keyword>
<evidence type="ECO:0000256" key="7">
    <source>
        <dbReference type="ARBA" id="ARBA00022801"/>
    </source>
</evidence>
<dbReference type="EMBL" id="JAMTCK010000005">
    <property type="protein sequence ID" value="MCP2165517.1"/>
    <property type="molecule type" value="Genomic_DNA"/>
</dbReference>
<proteinExistence type="inferred from homology"/>
<protein>
    <recommendedName>
        <fullName evidence="10">Endonuclease V</fullName>
        <ecNumber evidence="10">3.1.21.7</ecNumber>
    </recommendedName>
    <alternativeName>
        <fullName evidence="10">Deoxyinosine 3'endonuclease</fullName>
    </alternativeName>
    <alternativeName>
        <fullName evidence="10">Deoxyribonuclease V</fullName>
        <shortName evidence="10">DNase V</shortName>
    </alternativeName>
</protein>
<keyword evidence="2 10" id="KW-0963">Cytoplasm</keyword>
<dbReference type="GO" id="GO:0043737">
    <property type="term" value="F:deoxyribonuclease V activity"/>
    <property type="evidence" value="ECO:0007669"/>
    <property type="project" value="UniProtKB-UniRule"/>
</dbReference>
<keyword evidence="13" id="KW-1185">Reference proteome</keyword>
<sequence>MRVSVPHEWPESVERAEALQRELAPLVDPTTPDGLTVTTAAGLDVAYAEEGDLLVAAVVVLDVASLAVVDSATALAAPAFPYVPGLFAFRELPPLLGALERLSVTPDLLLADGQGLAHPRRFGLACHLGLVTGLPTAGVAKTPMTAHPPPGPNRGDHAPLTDDGGREVGRALRTRSGVKPVYVSVGHRIDLDRACAEVLRLCPRYRLPETTRAADQLCRAALREASHQDRPHQA</sequence>
<dbReference type="GO" id="GO:0016891">
    <property type="term" value="F:RNA endonuclease activity producing 5'-phosphomonoesters, hydrolytic mechanism"/>
    <property type="evidence" value="ECO:0007669"/>
    <property type="project" value="TreeGrafter"/>
</dbReference>
<dbReference type="PANTHER" id="PTHR28511:SF1">
    <property type="entry name" value="ENDONUCLEASE V"/>
    <property type="match status" value="1"/>
</dbReference>
<dbReference type="Pfam" id="PF04493">
    <property type="entry name" value="Endonuclease_5"/>
    <property type="match status" value="1"/>
</dbReference>
<feature type="region of interest" description="Disordered" evidence="11">
    <location>
        <begin position="143"/>
        <end position="166"/>
    </location>
</feature>
<comment type="similarity">
    <text evidence="10">Belongs to the endonuclease V family.</text>
</comment>
<evidence type="ECO:0000256" key="10">
    <source>
        <dbReference type="HAMAP-Rule" id="MF_00801"/>
    </source>
</evidence>
<evidence type="ECO:0000313" key="13">
    <source>
        <dbReference type="Proteomes" id="UP001206128"/>
    </source>
</evidence>
<evidence type="ECO:0000256" key="9">
    <source>
        <dbReference type="ARBA" id="ARBA00023204"/>
    </source>
</evidence>
<dbReference type="GO" id="GO:0000287">
    <property type="term" value="F:magnesium ion binding"/>
    <property type="evidence" value="ECO:0007669"/>
    <property type="project" value="UniProtKB-UniRule"/>
</dbReference>
<evidence type="ECO:0000256" key="5">
    <source>
        <dbReference type="ARBA" id="ARBA00022759"/>
    </source>
</evidence>
<dbReference type="GO" id="GO:0003727">
    <property type="term" value="F:single-stranded RNA binding"/>
    <property type="evidence" value="ECO:0007669"/>
    <property type="project" value="TreeGrafter"/>
</dbReference>
<dbReference type="RefSeq" id="WP_407649533.1">
    <property type="nucleotide sequence ID" value="NZ_JAMTCK010000005.1"/>
</dbReference>
<reference evidence="12" key="1">
    <citation type="submission" date="2022-06" db="EMBL/GenBank/DDBJ databases">
        <title>Genomic Encyclopedia of Archaeal and Bacterial Type Strains, Phase II (KMG-II): from individual species to whole genera.</title>
        <authorList>
            <person name="Goeker M."/>
        </authorList>
    </citation>
    <scope>NUCLEOTIDE SEQUENCE</scope>
    <source>
        <strain evidence="12">DSM 43935</strain>
    </source>
</reference>
<dbReference type="GO" id="GO:0005737">
    <property type="term" value="C:cytoplasm"/>
    <property type="evidence" value="ECO:0007669"/>
    <property type="project" value="UniProtKB-SubCell"/>
</dbReference>
<dbReference type="AlphaFoldDB" id="A0AAE3KG24"/>
<comment type="subcellular location">
    <subcellularLocation>
        <location evidence="1 10">Cytoplasm</location>
    </subcellularLocation>
</comment>
<evidence type="ECO:0000256" key="4">
    <source>
        <dbReference type="ARBA" id="ARBA00022723"/>
    </source>
</evidence>
<dbReference type="HAMAP" id="MF_00801">
    <property type="entry name" value="Endonuclease_5"/>
    <property type="match status" value="1"/>
</dbReference>
<keyword evidence="3 10" id="KW-0540">Nuclease</keyword>
<keyword evidence="9 10" id="KW-0234">DNA repair</keyword>
<comment type="function">
    <text evidence="10">DNA repair enzyme involved in the repair of deaminated bases. Selectively cleaves double-stranded DNA at the second phosphodiester bond 3' to a deoxyinosine leaving behind the intact lesion on the nicked DNA.</text>
</comment>
<keyword evidence="7 10" id="KW-0378">Hydrolase</keyword>
<dbReference type="InterPro" id="IPR007581">
    <property type="entry name" value="Endonuclease-V"/>
</dbReference>
<evidence type="ECO:0000256" key="8">
    <source>
        <dbReference type="ARBA" id="ARBA00022842"/>
    </source>
</evidence>
<dbReference type="CDD" id="cd06559">
    <property type="entry name" value="Endonuclease_V"/>
    <property type="match status" value="1"/>
</dbReference>
<keyword evidence="6 10" id="KW-0227">DNA damage</keyword>
<feature type="binding site" evidence="10">
    <location>
        <position position="44"/>
    </location>
    <ligand>
        <name>Mg(2+)</name>
        <dbReference type="ChEBI" id="CHEBI:18420"/>
    </ligand>
</feature>
<dbReference type="PANTHER" id="PTHR28511">
    <property type="entry name" value="ENDONUCLEASE V"/>
    <property type="match status" value="1"/>
</dbReference>
<comment type="cofactor">
    <cofactor evidence="10">
        <name>Mg(2+)</name>
        <dbReference type="ChEBI" id="CHEBI:18420"/>
    </cofactor>
</comment>
<dbReference type="FunFam" id="3.30.2170.10:FF:000007">
    <property type="entry name" value="Endonuclease V"/>
    <property type="match status" value="1"/>
</dbReference>
<feature type="site" description="Interaction with target DNA" evidence="10">
    <location>
        <position position="82"/>
    </location>
</feature>
<dbReference type="GO" id="GO:0006281">
    <property type="term" value="P:DNA repair"/>
    <property type="evidence" value="ECO:0007669"/>
    <property type="project" value="UniProtKB-UniRule"/>
</dbReference>
<dbReference type="EC" id="3.1.21.7" evidence="10"/>
<comment type="caution">
    <text evidence="12">The sequence shown here is derived from an EMBL/GenBank/DDBJ whole genome shotgun (WGS) entry which is preliminary data.</text>
</comment>
<organism evidence="12 13">
    <name type="scientific">Goodfellowiella coeruleoviolacea</name>
    <dbReference type="NCBI Taxonomy" id="334858"/>
    <lineage>
        <taxon>Bacteria</taxon>
        <taxon>Bacillati</taxon>
        <taxon>Actinomycetota</taxon>
        <taxon>Actinomycetes</taxon>
        <taxon>Pseudonocardiales</taxon>
        <taxon>Pseudonocardiaceae</taxon>
        <taxon>Goodfellowiella</taxon>
    </lineage>
</organism>
<accession>A0AAE3KG24</accession>
<evidence type="ECO:0000256" key="6">
    <source>
        <dbReference type="ARBA" id="ARBA00022763"/>
    </source>
</evidence>
<evidence type="ECO:0000313" key="12">
    <source>
        <dbReference type="EMBL" id="MCP2165517.1"/>
    </source>
</evidence>
<feature type="binding site" evidence="10">
    <location>
        <position position="112"/>
    </location>
    <ligand>
        <name>Mg(2+)</name>
        <dbReference type="ChEBI" id="CHEBI:18420"/>
    </ligand>
</feature>
<evidence type="ECO:0000256" key="11">
    <source>
        <dbReference type="SAM" id="MobiDB-lite"/>
    </source>
</evidence>
<keyword evidence="4 10" id="KW-0479">Metal-binding</keyword>
<evidence type="ECO:0000256" key="1">
    <source>
        <dbReference type="ARBA" id="ARBA00004496"/>
    </source>
</evidence>
<feature type="compositionally biased region" description="Basic and acidic residues" evidence="11">
    <location>
        <begin position="154"/>
        <end position="166"/>
    </location>
</feature>
<keyword evidence="5 10" id="KW-0255">Endonuclease</keyword>
<evidence type="ECO:0000256" key="3">
    <source>
        <dbReference type="ARBA" id="ARBA00022722"/>
    </source>
</evidence>
<comment type="catalytic activity">
    <reaction evidence="10">
        <text>Endonucleolytic cleavage at apurinic or apyrimidinic sites to products with a 5'-phosphate.</text>
        <dbReference type="EC" id="3.1.21.7"/>
    </reaction>
</comment>